<feature type="domain" description="DinB-like" evidence="1">
    <location>
        <begin position="72"/>
        <end position="233"/>
    </location>
</feature>
<evidence type="ECO:0000259" key="1">
    <source>
        <dbReference type="Pfam" id="PF12867"/>
    </source>
</evidence>
<dbReference type="InterPro" id="IPR024775">
    <property type="entry name" value="DinB-like"/>
</dbReference>
<dbReference type="OrthoDB" id="1524454at2"/>
<evidence type="ECO:0000313" key="2">
    <source>
        <dbReference type="EMBL" id="TAI49569.1"/>
    </source>
</evidence>
<dbReference type="EMBL" id="SGIU01000001">
    <property type="protein sequence ID" value="TAI49569.1"/>
    <property type="molecule type" value="Genomic_DNA"/>
</dbReference>
<comment type="caution">
    <text evidence="2">The sequence shown here is derived from an EMBL/GenBank/DDBJ whole genome shotgun (WGS) entry which is preliminary data.</text>
</comment>
<accession>A0A4Q8QLV8</accession>
<reference evidence="2 3" key="1">
    <citation type="submission" date="2019-02" db="EMBL/GenBank/DDBJ databases">
        <title>Draft genome sequence of Muricauda sp. 176CP4-71.</title>
        <authorList>
            <person name="Park J.-S."/>
        </authorList>
    </citation>
    <scope>NUCLEOTIDE SEQUENCE [LARGE SCALE GENOMIC DNA]</scope>
    <source>
        <strain evidence="2 3">176CP4-71</strain>
    </source>
</reference>
<dbReference type="Proteomes" id="UP000291981">
    <property type="component" value="Unassembled WGS sequence"/>
</dbReference>
<name>A0A4Q8QLV8_9FLAO</name>
<dbReference type="SUPFAM" id="SSF109854">
    <property type="entry name" value="DinB/YfiT-like putative metalloenzymes"/>
    <property type="match status" value="1"/>
</dbReference>
<protein>
    <submittedName>
        <fullName evidence="2">DinB family protein</fullName>
    </submittedName>
</protein>
<dbReference type="Pfam" id="PF12867">
    <property type="entry name" value="DinB_2"/>
    <property type="match status" value="1"/>
</dbReference>
<keyword evidence="3" id="KW-1185">Reference proteome</keyword>
<proteinExistence type="predicted"/>
<gene>
    <name evidence="2" type="ORF">EW142_07155</name>
</gene>
<sequence length="241" mass="27832">MSPIIRSLAIVFRTRLNCCCSHQIVNLSGPGKVVTVRVWNICSRNRSYFIWTPFIEATKIKLVMGAWNARIDKITQEFEQYFDNLGLDYMNCQPNIHTWSIAQNIEHLIVTNESYALVIRSVRQGTCKLPPYARFDFAVDFFGRRVLNAVQSDNKRKLRTFKVWRPGSGASEKGILDRFIKHQSDLKIMRANAMDLVHEKVVIPSPGNPKIVYTLGMAFEIILAHERRHLEQAKRTLEAIR</sequence>
<evidence type="ECO:0000313" key="3">
    <source>
        <dbReference type="Proteomes" id="UP000291981"/>
    </source>
</evidence>
<dbReference type="InterPro" id="IPR034660">
    <property type="entry name" value="DinB/YfiT-like"/>
</dbReference>
<dbReference type="Gene3D" id="1.20.120.450">
    <property type="entry name" value="dinb family like domain"/>
    <property type="match status" value="1"/>
</dbReference>
<dbReference type="AlphaFoldDB" id="A0A4Q8QLV8"/>
<organism evidence="2 3">
    <name type="scientific">Flagellimonas allohymeniacidonis</name>
    <dbReference type="NCBI Taxonomy" id="2517819"/>
    <lineage>
        <taxon>Bacteria</taxon>
        <taxon>Pseudomonadati</taxon>
        <taxon>Bacteroidota</taxon>
        <taxon>Flavobacteriia</taxon>
        <taxon>Flavobacteriales</taxon>
        <taxon>Flavobacteriaceae</taxon>
        <taxon>Flagellimonas</taxon>
    </lineage>
</organism>